<proteinExistence type="predicted"/>
<keyword evidence="2" id="KW-1185">Reference proteome</keyword>
<dbReference type="GeneID" id="27330814"/>
<name>A0A0D2BC59_9EURO</name>
<dbReference type="Proteomes" id="UP000053328">
    <property type="component" value="Unassembled WGS sequence"/>
</dbReference>
<evidence type="ECO:0000313" key="1">
    <source>
        <dbReference type="EMBL" id="KIW16543.1"/>
    </source>
</evidence>
<organism evidence="1 2">
    <name type="scientific">Exophiala spinifera</name>
    <dbReference type="NCBI Taxonomy" id="91928"/>
    <lineage>
        <taxon>Eukaryota</taxon>
        <taxon>Fungi</taxon>
        <taxon>Dikarya</taxon>
        <taxon>Ascomycota</taxon>
        <taxon>Pezizomycotina</taxon>
        <taxon>Eurotiomycetes</taxon>
        <taxon>Chaetothyriomycetidae</taxon>
        <taxon>Chaetothyriales</taxon>
        <taxon>Herpotrichiellaceae</taxon>
        <taxon>Exophiala</taxon>
    </lineage>
</organism>
<protein>
    <submittedName>
        <fullName evidence="1">Uncharacterized protein</fullName>
    </submittedName>
</protein>
<dbReference type="RefSeq" id="XP_016236759.1">
    <property type="nucleotide sequence ID" value="XM_016378082.1"/>
</dbReference>
<dbReference type="VEuPathDB" id="FungiDB:PV08_03731"/>
<sequence length="71" mass="7895">MPSLNYDSLSPELLCTQALARYHGSDISEVLQVASLIKPRDMERVDEAFNRLAQRVEAQDTKFPSAAPSSE</sequence>
<reference evidence="1 2" key="1">
    <citation type="submission" date="2015-01" db="EMBL/GenBank/DDBJ databases">
        <title>The Genome Sequence of Exophiala spinifera CBS89968.</title>
        <authorList>
            <consortium name="The Broad Institute Genomics Platform"/>
            <person name="Cuomo C."/>
            <person name="de Hoog S."/>
            <person name="Gorbushina A."/>
            <person name="Stielow B."/>
            <person name="Teixiera M."/>
            <person name="Abouelleil A."/>
            <person name="Chapman S.B."/>
            <person name="Priest M."/>
            <person name="Young S.K."/>
            <person name="Wortman J."/>
            <person name="Nusbaum C."/>
            <person name="Birren B."/>
        </authorList>
    </citation>
    <scope>NUCLEOTIDE SEQUENCE [LARGE SCALE GENOMIC DNA]</scope>
    <source>
        <strain evidence="1 2">CBS 89968</strain>
    </source>
</reference>
<dbReference type="Gene3D" id="1.20.1440.110">
    <property type="entry name" value="acylaminoacyl peptidase"/>
    <property type="match status" value="1"/>
</dbReference>
<dbReference type="EMBL" id="KN847494">
    <property type="protein sequence ID" value="KIW16543.1"/>
    <property type="molecule type" value="Genomic_DNA"/>
</dbReference>
<dbReference type="AlphaFoldDB" id="A0A0D2BC59"/>
<dbReference type="HOGENOM" id="CLU_2740036_0_0_1"/>
<gene>
    <name evidence="1" type="ORF">PV08_03731</name>
</gene>
<evidence type="ECO:0000313" key="2">
    <source>
        <dbReference type="Proteomes" id="UP000053328"/>
    </source>
</evidence>
<accession>A0A0D2BC59</accession>